<evidence type="ECO:0000313" key="3">
    <source>
        <dbReference type="Proteomes" id="UP000605148"/>
    </source>
</evidence>
<feature type="compositionally biased region" description="Basic and acidic residues" evidence="1">
    <location>
        <begin position="1"/>
        <end position="16"/>
    </location>
</feature>
<reference evidence="2" key="2">
    <citation type="submission" date="2020-09" db="EMBL/GenBank/DDBJ databases">
        <authorList>
            <person name="Sun Q."/>
            <person name="Zhou Y."/>
        </authorList>
    </citation>
    <scope>NUCLEOTIDE SEQUENCE</scope>
    <source>
        <strain evidence="2">CGMCC 1.12426</strain>
    </source>
</reference>
<feature type="region of interest" description="Disordered" evidence="1">
    <location>
        <begin position="1"/>
        <end position="32"/>
    </location>
</feature>
<comment type="caution">
    <text evidence="2">The sequence shown here is derived from an EMBL/GenBank/DDBJ whole genome shotgun (WGS) entry which is preliminary data.</text>
</comment>
<dbReference type="AlphaFoldDB" id="A0A916TKX8"/>
<reference evidence="2" key="1">
    <citation type="journal article" date="2014" name="Int. J. Syst. Evol. Microbiol.">
        <title>Complete genome sequence of Corynebacterium casei LMG S-19264T (=DSM 44701T), isolated from a smear-ripened cheese.</title>
        <authorList>
            <consortium name="US DOE Joint Genome Institute (JGI-PGF)"/>
            <person name="Walter F."/>
            <person name="Albersmeier A."/>
            <person name="Kalinowski J."/>
            <person name="Ruckert C."/>
        </authorList>
    </citation>
    <scope>NUCLEOTIDE SEQUENCE</scope>
    <source>
        <strain evidence="2">CGMCC 1.12426</strain>
    </source>
</reference>
<evidence type="ECO:0000313" key="2">
    <source>
        <dbReference type="EMBL" id="GGB50383.1"/>
    </source>
</evidence>
<dbReference type="OrthoDB" id="7678717at2"/>
<proteinExistence type="predicted"/>
<accession>A0A916TKX8</accession>
<keyword evidence="3" id="KW-1185">Reference proteome</keyword>
<evidence type="ECO:0000256" key="1">
    <source>
        <dbReference type="SAM" id="MobiDB-lite"/>
    </source>
</evidence>
<dbReference type="Proteomes" id="UP000605148">
    <property type="component" value="Unassembled WGS sequence"/>
</dbReference>
<name>A0A916TKX8_9HYPH</name>
<organism evidence="2 3">
    <name type="scientific">Roseibium aquae</name>
    <dbReference type="NCBI Taxonomy" id="1323746"/>
    <lineage>
        <taxon>Bacteria</taxon>
        <taxon>Pseudomonadati</taxon>
        <taxon>Pseudomonadota</taxon>
        <taxon>Alphaproteobacteria</taxon>
        <taxon>Hyphomicrobiales</taxon>
        <taxon>Stappiaceae</taxon>
        <taxon>Roseibium</taxon>
    </lineage>
</organism>
<protein>
    <recommendedName>
        <fullName evidence="4">PilZ domain-containing protein</fullName>
    </recommendedName>
</protein>
<gene>
    <name evidence="2" type="ORF">GCM10011316_23150</name>
</gene>
<evidence type="ECO:0008006" key="4">
    <source>
        <dbReference type="Google" id="ProtNLM"/>
    </source>
</evidence>
<sequence>MTDPKGTPDRHQDTGQRHTPAPRTRLRKGRIATLSDEPVSDCTLFDVEEGTIGITLPQNIQLPNGYLLYDEREHTVGIARTSWRTGLELGVVFNVTPMPVSYFRKHHAKALKEAQAGTPASKL</sequence>
<dbReference type="RefSeq" id="WP_150496213.1">
    <property type="nucleotide sequence ID" value="NZ_BMFA01000006.1"/>
</dbReference>
<dbReference type="EMBL" id="BMFA01000006">
    <property type="protein sequence ID" value="GGB50383.1"/>
    <property type="molecule type" value="Genomic_DNA"/>
</dbReference>